<reference evidence="2" key="1">
    <citation type="journal article" date="2019" name="Int. J. Syst. Evol. Microbiol.">
        <title>The Global Catalogue of Microorganisms (GCM) 10K type strain sequencing project: providing services to taxonomists for standard genome sequencing and annotation.</title>
        <authorList>
            <consortium name="The Broad Institute Genomics Platform"/>
            <consortium name="The Broad Institute Genome Sequencing Center for Infectious Disease"/>
            <person name="Wu L."/>
            <person name="Ma J."/>
        </authorList>
    </citation>
    <scope>NUCLEOTIDE SEQUENCE [LARGE SCALE GENOMIC DNA]</scope>
    <source>
        <strain evidence="2">JCM 15572</strain>
    </source>
</reference>
<evidence type="ECO:0000313" key="2">
    <source>
        <dbReference type="Proteomes" id="UP001501705"/>
    </source>
</evidence>
<evidence type="ECO:0000313" key="1">
    <source>
        <dbReference type="EMBL" id="GAA1589577.1"/>
    </source>
</evidence>
<comment type="caution">
    <text evidence="1">The sequence shown here is derived from an EMBL/GenBank/DDBJ whole genome shotgun (WGS) entry which is preliminary data.</text>
</comment>
<proteinExistence type="predicted"/>
<dbReference type="EMBL" id="BAAAPH010000018">
    <property type="protein sequence ID" value="GAA1589577.1"/>
    <property type="molecule type" value="Genomic_DNA"/>
</dbReference>
<dbReference type="Proteomes" id="UP001501705">
    <property type="component" value="Unassembled WGS sequence"/>
</dbReference>
<accession>A0ABP4PS30</accession>
<keyword evidence="2" id="KW-1185">Reference proteome</keyword>
<name>A0ABP4PS30_9ACTN</name>
<protein>
    <submittedName>
        <fullName evidence="1">Uncharacterized protein</fullName>
    </submittedName>
</protein>
<gene>
    <name evidence="1" type="ORF">GCM10009804_52260</name>
</gene>
<organism evidence="1 2">
    <name type="scientific">Kribbella hippodromi</name>
    <dbReference type="NCBI Taxonomy" id="434347"/>
    <lineage>
        <taxon>Bacteria</taxon>
        <taxon>Bacillati</taxon>
        <taxon>Actinomycetota</taxon>
        <taxon>Actinomycetes</taxon>
        <taxon>Propionibacteriales</taxon>
        <taxon>Kribbellaceae</taxon>
        <taxon>Kribbella</taxon>
    </lineage>
</organism>
<sequence length="93" mass="10074">MGWTAIDCEHWAMSLPLGAAWRAYAPEWGAVVVTPPAGQFHPDKVPDSKPAFVTRLVAAVAELGTRKAMNTASRLMRTAAWGRCAGGFMPYKL</sequence>